<dbReference type="AlphaFoldDB" id="L5KE92"/>
<organism evidence="7 8">
    <name type="scientific">Pteropus alecto</name>
    <name type="common">Black flying fox</name>
    <dbReference type="NCBI Taxonomy" id="9402"/>
    <lineage>
        <taxon>Eukaryota</taxon>
        <taxon>Metazoa</taxon>
        <taxon>Chordata</taxon>
        <taxon>Craniata</taxon>
        <taxon>Vertebrata</taxon>
        <taxon>Euteleostomi</taxon>
        <taxon>Mammalia</taxon>
        <taxon>Eutheria</taxon>
        <taxon>Laurasiatheria</taxon>
        <taxon>Chiroptera</taxon>
        <taxon>Yinpterochiroptera</taxon>
        <taxon>Pteropodoidea</taxon>
        <taxon>Pteropodidae</taxon>
        <taxon>Pteropodinae</taxon>
        <taxon>Pteropus</taxon>
    </lineage>
</organism>
<evidence type="ECO:0000259" key="6">
    <source>
        <dbReference type="PROSITE" id="PS52027"/>
    </source>
</evidence>
<dbReference type="PROSITE" id="PS52027">
    <property type="entry name" value="ZF_C2HC_C3H"/>
    <property type="match status" value="1"/>
</dbReference>
<dbReference type="GO" id="GO:0008270">
    <property type="term" value="F:zinc ion binding"/>
    <property type="evidence" value="ECO:0007669"/>
    <property type="project" value="UniProtKB-KW"/>
</dbReference>
<evidence type="ECO:0000256" key="5">
    <source>
        <dbReference type="PROSITE-ProRule" id="PRU01371"/>
    </source>
</evidence>
<evidence type="ECO:0000256" key="3">
    <source>
        <dbReference type="ARBA" id="ARBA00022771"/>
    </source>
</evidence>
<dbReference type="EMBL" id="KB030797">
    <property type="protein sequence ID" value="ELK09657.1"/>
    <property type="molecule type" value="Genomic_DNA"/>
</dbReference>
<dbReference type="PANTHER" id="PTHR13555">
    <property type="entry name" value="C2H2 ZINC FINGER CGI-62-RELATED"/>
    <property type="match status" value="1"/>
</dbReference>
<reference evidence="8" key="1">
    <citation type="journal article" date="2013" name="Science">
        <title>Comparative analysis of bat genomes provides insight into the evolution of flight and immunity.</title>
        <authorList>
            <person name="Zhang G."/>
            <person name="Cowled C."/>
            <person name="Shi Z."/>
            <person name="Huang Z."/>
            <person name="Bishop-Lilly K.A."/>
            <person name="Fang X."/>
            <person name="Wynne J.W."/>
            <person name="Xiong Z."/>
            <person name="Baker M.L."/>
            <person name="Zhao W."/>
            <person name="Tachedjian M."/>
            <person name="Zhu Y."/>
            <person name="Zhou P."/>
            <person name="Jiang X."/>
            <person name="Ng J."/>
            <person name="Yang L."/>
            <person name="Wu L."/>
            <person name="Xiao J."/>
            <person name="Feng Y."/>
            <person name="Chen Y."/>
            <person name="Sun X."/>
            <person name="Zhang Y."/>
            <person name="Marsh G.A."/>
            <person name="Crameri G."/>
            <person name="Broder C.C."/>
            <person name="Frey K.G."/>
            <person name="Wang L.F."/>
            <person name="Wang J."/>
        </authorList>
    </citation>
    <scope>NUCLEOTIDE SEQUENCE [LARGE SCALE GENOMIC DNA]</scope>
</reference>
<accession>L5KE92</accession>
<keyword evidence="4" id="KW-0862">Zinc</keyword>
<keyword evidence="2" id="KW-0677">Repeat</keyword>
<evidence type="ECO:0000313" key="8">
    <source>
        <dbReference type="Proteomes" id="UP000010552"/>
    </source>
</evidence>
<name>L5KE92_PTEAL</name>
<proteinExistence type="predicted"/>
<dbReference type="eggNOG" id="KOG3940">
    <property type="taxonomic scope" value="Eukaryota"/>
</dbReference>
<dbReference type="InParanoid" id="L5KE92"/>
<keyword evidence="8" id="KW-1185">Reference proteome</keyword>
<dbReference type="STRING" id="9402.L5KE92"/>
<sequence>MNCQVREEAAVAKIKDRCAGKAGEEKRITYGWQARRTRRQVDAAPFKGELIKHNPLTNRIPDKSILAQLIERHGPICRKLFNKKRKPFNSLKQRLQGTDIPTVRKAPQSKPQPVRKANWRQQHEDFINAIRSAKQCTLAIKEGRPLPPPPPPTINPDYIQCPYCMRRFNENAANRHINFCKDQSSRRVFDPAQTAAKLASRAQGRVQMSPKKEPTVTSAVGALLQNRALESTSVVPPKPVGCKSPKGIEERSTVPGRLSGWGDRLREGSSVKAEAFEMSFQDELDVDQWRKVAKGMSSLKTGSLKLISLDGSAPSIAPRYMSVYTTMIPLETSCVTSKN</sequence>
<dbReference type="PANTHER" id="PTHR13555:SF36">
    <property type="entry name" value="ZINC FINGER C2HC DOMAIN-CONTAINING PROTEIN 1B"/>
    <property type="match status" value="1"/>
</dbReference>
<feature type="domain" description="C2HC/C3H-type" evidence="6">
    <location>
        <begin position="157"/>
        <end position="186"/>
    </location>
</feature>
<evidence type="ECO:0000256" key="1">
    <source>
        <dbReference type="ARBA" id="ARBA00022723"/>
    </source>
</evidence>
<protein>
    <recommendedName>
        <fullName evidence="6">C2HC/C3H-type domain-containing protein</fullName>
    </recommendedName>
</protein>
<evidence type="ECO:0000256" key="4">
    <source>
        <dbReference type="ARBA" id="ARBA00022833"/>
    </source>
</evidence>
<evidence type="ECO:0000313" key="7">
    <source>
        <dbReference type="EMBL" id="ELK09657.1"/>
    </source>
</evidence>
<gene>
    <name evidence="7" type="ORF">PAL_GLEAN10014012</name>
</gene>
<dbReference type="Proteomes" id="UP000010552">
    <property type="component" value="Unassembled WGS sequence"/>
</dbReference>
<keyword evidence="3 5" id="KW-0863">Zinc-finger</keyword>
<dbReference type="InterPro" id="IPR026319">
    <property type="entry name" value="ZC2HC1A/B-like"/>
</dbReference>
<evidence type="ECO:0000256" key="2">
    <source>
        <dbReference type="ARBA" id="ARBA00022737"/>
    </source>
</evidence>
<dbReference type="InterPro" id="IPR049899">
    <property type="entry name" value="Znf_C2HC_C3H"/>
</dbReference>
<dbReference type="FunCoup" id="L5KE92">
    <property type="interactions" value="1"/>
</dbReference>
<keyword evidence="1" id="KW-0479">Metal-binding</keyword>